<proteinExistence type="predicted"/>
<gene>
    <name evidence="1" type="ORF">H9Q80_16125</name>
</gene>
<dbReference type="RefSeq" id="WP_117452110.1">
    <property type="nucleotide sequence ID" value="NZ_CP060636.1"/>
</dbReference>
<reference evidence="1 2" key="1">
    <citation type="submission" date="2020-08" db="EMBL/GenBank/DDBJ databases">
        <authorList>
            <person name="Liu C."/>
            <person name="Sun Q."/>
        </authorList>
    </citation>
    <scope>NUCLEOTIDE SEQUENCE [LARGE SCALE GENOMIC DNA]</scope>
    <source>
        <strain evidence="1 2">NSJ-61</strain>
    </source>
</reference>
<dbReference type="EMBL" id="CP060636">
    <property type="protein sequence ID" value="QNM11754.1"/>
    <property type="molecule type" value="Genomic_DNA"/>
</dbReference>
<dbReference type="Proteomes" id="UP000515856">
    <property type="component" value="Chromosome"/>
</dbReference>
<evidence type="ECO:0000313" key="2">
    <source>
        <dbReference type="Proteomes" id="UP000515856"/>
    </source>
</evidence>
<dbReference type="AlphaFoldDB" id="A0A7G9GLS2"/>
<sequence length="134" mass="15115">MRKVKKNILEMNDGEIFEKAEYEHNKIMANINDPSTDDKPRELIVKIKYVPNRAQKKVDIIPFVSSKLGKIVPIGKTMSITQMILQDTGEKVDVLQEITGEADGQINIMGDITEPEVVLYGMDADRVLAKLNDK</sequence>
<evidence type="ECO:0008006" key="3">
    <source>
        <dbReference type="Google" id="ProtNLM"/>
    </source>
</evidence>
<keyword evidence="2" id="KW-1185">Reference proteome</keyword>
<dbReference type="KEGG" id="ehn:H9Q80_16125"/>
<protein>
    <recommendedName>
        <fullName evidence="3">Replication terminator protein</fullName>
    </recommendedName>
</protein>
<organism evidence="1 2">
    <name type="scientific">[Eubacterium] hominis</name>
    <dbReference type="NCBI Taxonomy" id="2764325"/>
    <lineage>
        <taxon>Bacteria</taxon>
        <taxon>Bacillati</taxon>
        <taxon>Bacillota</taxon>
        <taxon>Erysipelotrichia</taxon>
        <taxon>Erysipelotrichales</taxon>
        <taxon>Erysipelotrichaceae</taxon>
        <taxon>Amedibacillus</taxon>
    </lineage>
</organism>
<evidence type="ECO:0000313" key="1">
    <source>
        <dbReference type="EMBL" id="QNM11754.1"/>
    </source>
</evidence>
<name>A0A7G9GLS2_9FIRM</name>
<accession>A0A7G9GLS2</accession>